<reference evidence="4" key="4">
    <citation type="journal article" date="2008" name="Nucleic Acids Res.">
        <title>The rice annotation project database (RAP-DB): 2008 update.</title>
        <authorList>
            <consortium name="The rice annotation project (RAP)"/>
        </authorList>
    </citation>
    <scope>GENOME REANNOTATION</scope>
    <source>
        <strain evidence="4">cv. Nipponbare</strain>
    </source>
</reference>
<protein>
    <submittedName>
        <fullName evidence="2">Uncharacterized protein</fullName>
    </submittedName>
</protein>
<evidence type="ECO:0000313" key="2">
    <source>
        <dbReference type="EMBL" id="BAD25911.1"/>
    </source>
</evidence>
<evidence type="ECO:0000313" key="4">
    <source>
        <dbReference type="Proteomes" id="UP000000763"/>
    </source>
</evidence>
<dbReference type="EMBL" id="AP005525">
    <property type="protein sequence ID" value="BAD25911.1"/>
    <property type="molecule type" value="Genomic_DNA"/>
</dbReference>
<sequence>MRTAQPHAVTIPATCKNNFGKKIKIKTQIVKALARRYRWPDPRHPPSSSSSDPPPLLPFVIVASIGSTWGGGVAAAARRHRRTGSAAPTTLHHCKRWICRPTTHCRLQRQIHAGTGRRIKAGWWRPLLLGDERRERERRGEEERERRE</sequence>
<keyword evidence="1" id="KW-1133">Transmembrane helix</keyword>
<evidence type="ECO:0000313" key="3">
    <source>
        <dbReference type="EMBL" id="BAD33480.1"/>
    </source>
</evidence>
<evidence type="ECO:0000256" key="1">
    <source>
        <dbReference type="SAM" id="Phobius"/>
    </source>
</evidence>
<dbReference type="AlphaFoldDB" id="Q6H5T8"/>
<proteinExistence type="predicted"/>
<dbReference type="Proteomes" id="UP000000763">
    <property type="component" value="Chromosome 9"/>
</dbReference>
<name>Q6H5T8_ORYSJ</name>
<dbReference type="EMBL" id="AP005422">
    <property type="protein sequence ID" value="BAD33480.1"/>
    <property type="molecule type" value="Genomic_DNA"/>
</dbReference>
<reference evidence="3" key="1">
    <citation type="submission" date="2002-06" db="EMBL/GenBank/DDBJ databases">
        <title>Oryza sativa nipponbare(GA3) genomic DNA, chromosome 9, PAC clone:P0441A12.</title>
        <authorList>
            <person name="Sasaki T."/>
            <person name="Matsumoto T."/>
            <person name="Katayose Y."/>
        </authorList>
    </citation>
    <scope>NUCLEOTIDE SEQUENCE</scope>
</reference>
<reference evidence="2" key="2">
    <citation type="submission" date="2002-07" db="EMBL/GenBank/DDBJ databases">
        <title>Oryza sativa nipponbare(GA3) genomic DNA, chromosome 9, PAC clone:P0564H06.</title>
        <authorList>
            <person name="Sasaki T."/>
            <person name="Matsumoto T."/>
            <person name="Katayose Y."/>
        </authorList>
    </citation>
    <scope>NUCLEOTIDE SEQUENCE</scope>
</reference>
<keyword evidence="1" id="KW-0472">Membrane</keyword>
<feature type="transmembrane region" description="Helical" evidence="1">
    <location>
        <begin position="56"/>
        <end position="77"/>
    </location>
</feature>
<reference evidence="4" key="3">
    <citation type="journal article" date="2005" name="Nature">
        <title>The map-based sequence of the rice genome.</title>
        <authorList>
            <consortium name="International rice genome sequencing project (IRGSP)"/>
            <person name="Matsumoto T."/>
            <person name="Wu J."/>
            <person name="Kanamori H."/>
            <person name="Katayose Y."/>
            <person name="Fujisawa M."/>
            <person name="Namiki N."/>
            <person name="Mizuno H."/>
            <person name="Yamamoto K."/>
            <person name="Antonio B.A."/>
            <person name="Baba T."/>
            <person name="Sakata K."/>
            <person name="Nagamura Y."/>
            <person name="Aoki H."/>
            <person name="Arikawa K."/>
            <person name="Arita K."/>
            <person name="Bito T."/>
            <person name="Chiden Y."/>
            <person name="Fujitsuka N."/>
            <person name="Fukunaka R."/>
            <person name="Hamada M."/>
            <person name="Harada C."/>
            <person name="Hayashi A."/>
            <person name="Hijishita S."/>
            <person name="Honda M."/>
            <person name="Hosokawa S."/>
            <person name="Ichikawa Y."/>
            <person name="Idonuma A."/>
            <person name="Iijima M."/>
            <person name="Ikeda M."/>
            <person name="Ikeno M."/>
            <person name="Ito K."/>
            <person name="Ito S."/>
            <person name="Ito T."/>
            <person name="Ito Y."/>
            <person name="Ito Y."/>
            <person name="Iwabuchi A."/>
            <person name="Kamiya K."/>
            <person name="Karasawa W."/>
            <person name="Kurita K."/>
            <person name="Katagiri S."/>
            <person name="Kikuta A."/>
            <person name="Kobayashi H."/>
            <person name="Kobayashi N."/>
            <person name="Machita K."/>
            <person name="Maehara T."/>
            <person name="Masukawa M."/>
            <person name="Mizubayashi T."/>
            <person name="Mukai Y."/>
            <person name="Nagasaki H."/>
            <person name="Nagata Y."/>
            <person name="Naito S."/>
            <person name="Nakashima M."/>
            <person name="Nakama Y."/>
            <person name="Nakamichi Y."/>
            <person name="Nakamura M."/>
            <person name="Meguro A."/>
            <person name="Negishi M."/>
            <person name="Ohta I."/>
            <person name="Ohta T."/>
            <person name="Okamoto M."/>
            <person name="Ono N."/>
            <person name="Saji S."/>
            <person name="Sakaguchi M."/>
            <person name="Sakai K."/>
            <person name="Shibata M."/>
            <person name="Shimokawa T."/>
            <person name="Song J."/>
            <person name="Takazaki Y."/>
            <person name="Terasawa K."/>
            <person name="Tsugane M."/>
            <person name="Tsuji K."/>
            <person name="Ueda S."/>
            <person name="Waki K."/>
            <person name="Yamagata H."/>
            <person name="Yamamoto M."/>
            <person name="Yamamoto S."/>
            <person name="Yamane H."/>
            <person name="Yoshiki S."/>
            <person name="Yoshihara R."/>
            <person name="Yukawa K."/>
            <person name="Zhong H."/>
            <person name="Yano M."/>
            <person name="Yuan Q."/>
            <person name="Ouyang S."/>
            <person name="Liu J."/>
            <person name="Jones K.M."/>
            <person name="Gansberger K."/>
            <person name="Moffat K."/>
            <person name="Hill J."/>
            <person name="Bera J."/>
            <person name="Fadrosh D."/>
            <person name="Jin S."/>
            <person name="Johri S."/>
            <person name="Kim M."/>
            <person name="Overton L."/>
            <person name="Reardon M."/>
            <person name="Tsitrin T."/>
            <person name="Vuong H."/>
            <person name="Weaver B."/>
            <person name="Ciecko A."/>
            <person name="Tallon L."/>
            <person name="Jackson J."/>
            <person name="Pai G."/>
            <person name="Aken S.V."/>
            <person name="Utterback T."/>
            <person name="Reidmuller S."/>
            <person name="Feldblyum T."/>
            <person name="Hsiao J."/>
            <person name="Zismann V."/>
            <person name="Iobst S."/>
            <person name="de Vazeille A.R."/>
            <person name="Buell C.R."/>
            <person name="Ying K."/>
            <person name="Li Y."/>
            <person name="Lu T."/>
            <person name="Huang Y."/>
            <person name="Zhao Q."/>
            <person name="Feng Q."/>
            <person name="Zhang L."/>
            <person name="Zhu J."/>
            <person name="Weng Q."/>
            <person name="Mu J."/>
            <person name="Lu Y."/>
            <person name="Fan D."/>
            <person name="Liu Y."/>
            <person name="Guan J."/>
            <person name="Zhang Y."/>
            <person name="Yu S."/>
            <person name="Liu X."/>
            <person name="Zhang Y."/>
            <person name="Hong G."/>
            <person name="Han B."/>
            <person name="Choisne N."/>
            <person name="Demange N."/>
            <person name="Orjeda G."/>
            <person name="Samain S."/>
            <person name="Cattolico L."/>
            <person name="Pelletier E."/>
            <person name="Couloux A."/>
            <person name="Segurens B."/>
            <person name="Wincker P."/>
            <person name="D'Hont A."/>
            <person name="Scarpelli C."/>
            <person name="Weissenbach J."/>
            <person name="Salanoubat M."/>
            <person name="Quetier F."/>
            <person name="Yu Y."/>
            <person name="Kim H.R."/>
            <person name="Rambo T."/>
            <person name="Currie J."/>
            <person name="Collura K."/>
            <person name="Luo M."/>
            <person name="Yang T."/>
            <person name="Ammiraju J.S.S."/>
            <person name="Engler F."/>
            <person name="Soderlund C."/>
            <person name="Wing R.A."/>
            <person name="Palmer L.E."/>
            <person name="de la Bastide M."/>
            <person name="Spiegel L."/>
            <person name="Nascimento L."/>
            <person name="Zutavern T."/>
            <person name="O'Shaughnessy A."/>
            <person name="Dike S."/>
            <person name="Dedhia N."/>
            <person name="Preston R."/>
            <person name="Balija V."/>
            <person name="McCombie W.R."/>
            <person name="Chow T."/>
            <person name="Chen H."/>
            <person name="Chung M."/>
            <person name="Chen C."/>
            <person name="Shaw J."/>
            <person name="Wu H."/>
            <person name="Hsiao K."/>
            <person name="Chao Y."/>
            <person name="Chu M."/>
            <person name="Cheng C."/>
            <person name="Hour A."/>
            <person name="Lee P."/>
            <person name="Lin S."/>
            <person name="Lin Y."/>
            <person name="Liou J."/>
            <person name="Liu S."/>
            <person name="Hsing Y."/>
            <person name="Raghuvanshi S."/>
            <person name="Mohanty A."/>
            <person name="Bharti A.K."/>
            <person name="Gaur A."/>
            <person name="Gupta V."/>
            <person name="Kumar D."/>
            <person name="Ravi V."/>
            <person name="Vij S."/>
            <person name="Kapur A."/>
            <person name="Khurana P."/>
            <person name="Khurana P."/>
            <person name="Khurana J.P."/>
            <person name="Tyagi A.K."/>
            <person name="Gaikwad K."/>
            <person name="Singh A."/>
            <person name="Dalal V."/>
            <person name="Srivastava S."/>
            <person name="Dixit A."/>
            <person name="Pal A.K."/>
            <person name="Ghazi I.A."/>
            <person name="Yadav M."/>
            <person name="Pandit A."/>
            <person name="Bhargava A."/>
            <person name="Sureshbabu K."/>
            <person name="Batra K."/>
            <person name="Sharma T.R."/>
            <person name="Mohapatra T."/>
            <person name="Singh N.K."/>
            <person name="Messing J."/>
            <person name="Nelson A.B."/>
            <person name="Fuks G."/>
            <person name="Kavchok S."/>
            <person name="Keizer G."/>
            <person name="Linton E."/>
            <person name="Llaca V."/>
            <person name="Song R."/>
            <person name="Tanyolac B."/>
            <person name="Young S."/>
            <person name="Ho-Il K."/>
            <person name="Hahn J.H."/>
            <person name="Sangsakoo G."/>
            <person name="Vanavichit A."/>
            <person name="de Mattos Luiz.A.T."/>
            <person name="Zimmer P.D."/>
            <person name="Malone G."/>
            <person name="Dellagostin O."/>
            <person name="de Oliveira A.C."/>
            <person name="Bevan M."/>
            <person name="Bancroft I."/>
            <person name="Minx P."/>
            <person name="Cordum H."/>
            <person name="Wilson R."/>
            <person name="Cheng Z."/>
            <person name="Jin W."/>
            <person name="Jiang J."/>
            <person name="Leong S.A."/>
            <person name="Iwama H."/>
            <person name="Gojobori T."/>
            <person name="Itoh T."/>
            <person name="Niimura Y."/>
            <person name="Fujii Y."/>
            <person name="Habara T."/>
            <person name="Sakai H."/>
            <person name="Sato Y."/>
            <person name="Wilson G."/>
            <person name="Kumar K."/>
            <person name="McCouch S."/>
            <person name="Juretic N."/>
            <person name="Hoen D."/>
            <person name="Wright S."/>
            <person name="Bruskiewich R."/>
            <person name="Bureau T."/>
            <person name="Miyao A."/>
            <person name="Hirochika H."/>
            <person name="Nishikawa T."/>
            <person name="Kadowaki K."/>
            <person name="Sugiura M."/>
            <person name="Burr B."/>
            <person name="Sasaki T."/>
        </authorList>
    </citation>
    <scope>NUCLEOTIDE SEQUENCE [LARGE SCALE GENOMIC DNA]</scope>
    <source>
        <strain evidence="4">cv. Nipponbare</strain>
    </source>
</reference>
<gene>
    <name evidence="3" type="ORF">P0441A12.56</name>
    <name evidence="2" type="ORF">P0564H06.5</name>
</gene>
<keyword evidence="1" id="KW-0812">Transmembrane</keyword>
<accession>Q6H5T8</accession>
<organism evidence="2 4">
    <name type="scientific">Oryza sativa subsp. japonica</name>
    <name type="common">Rice</name>
    <dbReference type="NCBI Taxonomy" id="39947"/>
    <lineage>
        <taxon>Eukaryota</taxon>
        <taxon>Viridiplantae</taxon>
        <taxon>Streptophyta</taxon>
        <taxon>Embryophyta</taxon>
        <taxon>Tracheophyta</taxon>
        <taxon>Spermatophyta</taxon>
        <taxon>Magnoliopsida</taxon>
        <taxon>Liliopsida</taxon>
        <taxon>Poales</taxon>
        <taxon>Poaceae</taxon>
        <taxon>BOP clade</taxon>
        <taxon>Oryzoideae</taxon>
        <taxon>Oryzeae</taxon>
        <taxon>Oryzinae</taxon>
        <taxon>Oryza</taxon>
        <taxon>Oryza sativa</taxon>
    </lineage>
</organism>